<name>A0ABQ0ZA60_9HYPH</name>
<dbReference type="EMBL" id="BLAJ01000006">
    <property type="protein sequence ID" value="GES52114.1"/>
    <property type="molecule type" value="Genomic_DNA"/>
</dbReference>
<protein>
    <submittedName>
        <fullName evidence="1">Uncharacterized protein</fullName>
    </submittedName>
</protein>
<evidence type="ECO:0000313" key="2">
    <source>
        <dbReference type="Proteomes" id="UP000390335"/>
    </source>
</evidence>
<gene>
    <name evidence="1" type="ORF">RsS93_47280</name>
</gene>
<dbReference type="Proteomes" id="UP000390335">
    <property type="component" value="Unassembled WGS sequence"/>
</dbReference>
<accession>A0ABQ0ZA60</accession>
<keyword evidence="2" id="KW-1185">Reference proteome</keyword>
<proteinExistence type="predicted"/>
<comment type="caution">
    <text evidence="1">The sequence shown here is derived from an EMBL/GenBank/DDBJ whole genome shotgun (WGS) entry which is preliminary data.</text>
</comment>
<sequence>MGTGFDAKDAAYLRKTLDTLKTSRLAVPLKGKNLAFVWPTLIAEFRGSTYDGNLRHAS</sequence>
<organism evidence="1 2">
    <name type="scientific">Rhizobium dioscoreae</name>
    <dbReference type="NCBI Taxonomy" id="2653122"/>
    <lineage>
        <taxon>Bacteria</taxon>
        <taxon>Pseudomonadati</taxon>
        <taxon>Pseudomonadota</taxon>
        <taxon>Alphaproteobacteria</taxon>
        <taxon>Hyphomicrobiales</taxon>
        <taxon>Rhizobiaceae</taxon>
        <taxon>Rhizobium/Agrobacterium group</taxon>
        <taxon>Rhizobium</taxon>
    </lineage>
</organism>
<reference evidence="1 2" key="1">
    <citation type="journal article" date="2020" name="Genome Biol. Evol.">
        <title>Rhizobium dioscoreae sp. nov., a plant growth-promoting bacterium isolated from yam (Dioscorea species).</title>
        <authorList>
            <person name="Ouyabe M."/>
            <person name="Tanaka N."/>
            <person name="Shiwa Y."/>
            <person name="Fujita N."/>
            <person name="Kikuno H."/>
            <person name="Babil P."/>
            <person name="Shiwachi H."/>
        </authorList>
    </citation>
    <scope>NUCLEOTIDE SEQUENCE [LARGE SCALE GENOMIC DNA]</scope>
    <source>
        <strain evidence="1 2">S-93</strain>
    </source>
</reference>
<evidence type="ECO:0000313" key="1">
    <source>
        <dbReference type="EMBL" id="GES52114.1"/>
    </source>
</evidence>